<dbReference type="InterPro" id="IPR036526">
    <property type="entry name" value="C-N_Hydrolase_sf"/>
</dbReference>
<dbReference type="PANTHER" id="PTHR38686:SF1">
    <property type="entry name" value="APOLIPOPROTEIN N-ACYLTRANSFERASE"/>
    <property type="match status" value="1"/>
</dbReference>
<dbReference type="EC" id="2.3.1.269" evidence="9"/>
<keyword evidence="11" id="KW-0449">Lipoprotein</keyword>
<accession>I3YEQ0</accession>
<comment type="catalytic activity">
    <reaction evidence="9">
        <text>N-terminal S-1,2-diacyl-sn-glyceryl-L-cysteinyl-[lipoprotein] + a glycerophospholipid = N-acyl-S-1,2-diacyl-sn-glyceryl-L-cysteinyl-[lipoprotein] + a 2-acyl-sn-glycero-3-phospholipid + H(+)</text>
        <dbReference type="Rhea" id="RHEA:48228"/>
        <dbReference type="Rhea" id="RHEA-COMP:14681"/>
        <dbReference type="Rhea" id="RHEA-COMP:14684"/>
        <dbReference type="ChEBI" id="CHEBI:15378"/>
        <dbReference type="ChEBI" id="CHEBI:136912"/>
        <dbReference type="ChEBI" id="CHEBI:140656"/>
        <dbReference type="ChEBI" id="CHEBI:140657"/>
        <dbReference type="ChEBI" id="CHEBI:140660"/>
        <dbReference type="EC" id="2.3.1.269"/>
    </reaction>
</comment>
<feature type="transmembrane region" description="Helical" evidence="9">
    <location>
        <begin position="124"/>
        <end position="142"/>
    </location>
</feature>
<comment type="similarity">
    <text evidence="2 9">Belongs to the CN hydrolase family. Apolipoprotein N-acyltransferase subfamily.</text>
</comment>
<dbReference type="InterPro" id="IPR004563">
    <property type="entry name" value="Apolipo_AcylTrfase"/>
</dbReference>
<keyword evidence="4 9" id="KW-0808">Transferase</keyword>
<organism evidence="11 12">
    <name type="scientific">Thiocystis violascens (strain ATCC 17096 / DSM 198 / 6111)</name>
    <name type="common">Chromatium violascens</name>
    <dbReference type="NCBI Taxonomy" id="765911"/>
    <lineage>
        <taxon>Bacteria</taxon>
        <taxon>Pseudomonadati</taxon>
        <taxon>Pseudomonadota</taxon>
        <taxon>Gammaproteobacteria</taxon>
        <taxon>Chromatiales</taxon>
        <taxon>Chromatiaceae</taxon>
        <taxon>Thiocystis</taxon>
    </lineage>
</organism>
<evidence type="ECO:0000256" key="7">
    <source>
        <dbReference type="ARBA" id="ARBA00023136"/>
    </source>
</evidence>
<dbReference type="SUPFAM" id="SSF56317">
    <property type="entry name" value="Carbon-nitrogen hydrolase"/>
    <property type="match status" value="1"/>
</dbReference>
<evidence type="ECO:0000256" key="6">
    <source>
        <dbReference type="ARBA" id="ARBA00022989"/>
    </source>
</evidence>
<dbReference type="GO" id="GO:0005886">
    <property type="term" value="C:plasma membrane"/>
    <property type="evidence" value="ECO:0007669"/>
    <property type="project" value="UniProtKB-SubCell"/>
</dbReference>
<gene>
    <name evidence="9" type="primary">lnt</name>
    <name evidence="11" type="ordered locus">Thivi_3614</name>
</gene>
<dbReference type="GO" id="GO:0016410">
    <property type="term" value="F:N-acyltransferase activity"/>
    <property type="evidence" value="ECO:0007669"/>
    <property type="project" value="UniProtKB-UniRule"/>
</dbReference>
<feature type="transmembrane region" description="Helical" evidence="9">
    <location>
        <begin position="480"/>
        <end position="497"/>
    </location>
</feature>
<feature type="transmembrane region" description="Helical" evidence="9">
    <location>
        <begin position="162"/>
        <end position="184"/>
    </location>
</feature>
<comment type="pathway">
    <text evidence="9">Protein modification; lipoprotein biosynthesis (N-acyl transfer).</text>
</comment>
<proteinExistence type="inferred from homology"/>
<evidence type="ECO:0000256" key="4">
    <source>
        <dbReference type="ARBA" id="ARBA00022679"/>
    </source>
</evidence>
<keyword evidence="8 9" id="KW-0012">Acyltransferase</keyword>
<keyword evidence="3 9" id="KW-1003">Cell membrane</keyword>
<evidence type="ECO:0000256" key="5">
    <source>
        <dbReference type="ARBA" id="ARBA00022692"/>
    </source>
</evidence>
<dbReference type="Gene3D" id="3.60.110.10">
    <property type="entry name" value="Carbon-nitrogen hydrolase"/>
    <property type="match status" value="1"/>
</dbReference>
<keyword evidence="5 9" id="KW-0812">Transmembrane</keyword>
<evidence type="ECO:0000259" key="10">
    <source>
        <dbReference type="PROSITE" id="PS50263"/>
    </source>
</evidence>
<comment type="function">
    <text evidence="9">Catalyzes the phospholipid dependent N-acylation of the N-terminal cysteine of apolipoprotein, the last step in lipoprotein maturation.</text>
</comment>
<dbReference type="PROSITE" id="PS51257">
    <property type="entry name" value="PROKAR_LIPOPROTEIN"/>
    <property type="match status" value="1"/>
</dbReference>
<dbReference type="PROSITE" id="PS50263">
    <property type="entry name" value="CN_HYDROLASE"/>
    <property type="match status" value="1"/>
</dbReference>
<sequence length="508" mass="55348">MPFFSSRIAAALPTLLAVSCGSLLVLSFAPFSWFPLAVIALAGFHQSLADASPRAGFWRGWVFGAGLFGFGVFWIRISLNEFGNLDAWAAHLLMAIFIAVMALYYGLAGWLVRRLDQGSEWVGPLLIFPGIYVLLEWLRGWLFTGFPWLNLGYTQIDGPLAGYAPIAGVYGVSLLVALSGGLLWGLVRWSGRARRMVGIGLGVIWLSGAGLQQVDWTQPAGAPFKASVVQANIPQAVKWAPDAGVMIAEAYLELTRDHLDSDLIVWPETALPDFLHQVRAPLITPLGERAHEEGVEIVLGIPVMDGETGRYYNGLLSIGGREDLYAKRHLVPFGEFMPFKQWLGPLVELFEVPMSDFSRGASQRPLLQVGQRLAGASICYEDVFPNEVVQALPEAQFLINVSNDAWFGDSLAPHQHLEMARMRALETGRFMVRATNTGISAIIDDRGRVIATVPSFTRGGASAQVQPRQGATPYVIARNWLAIGLALAMVAAGLLLGRGKRQGLKLDP</sequence>
<evidence type="ECO:0000313" key="11">
    <source>
        <dbReference type="EMBL" id="AFL75468.1"/>
    </source>
</evidence>
<dbReference type="KEGG" id="tvi:Thivi_3614"/>
<dbReference type="HAMAP" id="MF_01148">
    <property type="entry name" value="Lnt"/>
    <property type="match status" value="1"/>
</dbReference>
<dbReference type="InterPro" id="IPR003010">
    <property type="entry name" value="C-N_Hydrolase"/>
</dbReference>
<keyword evidence="9" id="KW-0997">Cell inner membrane</keyword>
<evidence type="ECO:0000256" key="8">
    <source>
        <dbReference type="ARBA" id="ARBA00023315"/>
    </source>
</evidence>
<reference evidence="11 12" key="1">
    <citation type="submission" date="2012-06" db="EMBL/GenBank/DDBJ databases">
        <title>Complete sequence of Thiocystis violascens DSM 198.</title>
        <authorList>
            <consortium name="US DOE Joint Genome Institute"/>
            <person name="Lucas S."/>
            <person name="Han J."/>
            <person name="Lapidus A."/>
            <person name="Cheng J.-F."/>
            <person name="Goodwin L."/>
            <person name="Pitluck S."/>
            <person name="Peters L."/>
            <person name="Ovchinnikova G."/>
            <person name="Teshima H."/>
            <person name="Detter J.C."/>
            <person name="Han C."/>
            <person name="Tapia R."/>
            <person name="Land M."/>
            <person name="Hauser L."/>
            <person name="Kyrpides N."/>
            <person name="Ivanova N."/>
            <person name="Pagani I."/>
            <person name="Vogl K."/>
            <person name="Liu Z."/>
            <person name="Frigaard N.-U."/>
            <person name="Bryant D."/>
            <person name="Woyke T."/>
        </authorList>
    </citation>
    <scope>NUCLEOTIDE SEQUENCE [LARGE SCALE GENOMIC DNA]</scope>
    <source>
        <strain evidence="12">ATCC 17096 / DSM 198 / 6111</strain>
    </source>
</reference>
<evidence type="ECO:0000256" key="2">
    <source>
        <dbReference type="ARBA" id="ARBA00010065"/>
    </source>
</evidence>
<dbReference type="UniPathway" id="UPA00666"/>
<name>I3YEQ0_THIV6</name>
<comment type="subcellular location">
    <subcellularLocation>
        <location evidence="9">Cell inner membrane</location>
        <topology evidence="9">Multi-pass membrane protein</topology>
    </subcellularLocation>
    <subcellularLocation>
        <location evidence="1">Cell membrane</location>
        <topology evidence="1">Multi-pass membrane protein</topology>
    </subcellularLocation>
</comment>
<dbReference type="NCBIfam" id="TIGR00546">
    <property type="entry name" value="lnt"/>
    <property type="match status" value="1"/>
</dbReference>
<feature type="transmembrane region" description="Helical" evidence="9">
    <location>
        <begin position="60"/>
        <end position="77"/>
    </location>
</feature>
<protein>
    <recommendedName>
        <fullName evidence="9">Apolipoprotein N-acyltransferase</fullName>
        <shortName evidence="9">ALP N-acyltransferase</shortName>
        <ecNumber evidence="9">2.3.1.269</ecNumber>
    </recommendedName>
</protein>
<evidence type="ECO:0000256" key="9">
    <source>
        <dbReference type="HAMAP-Rule" id="MF_01148"/>
    </source>
</evidence>
<feature type="transmembrane region" description="Helical" evidence="9">
    <location>
        <begin position="31"/>
        <end position="48"/>
    </location>
</feature>
<keyword evidence="6 9" id="KW-1133">Transmembrane helix</keyword>
<dbReference type="STRING" id="765911.Thivi_3614"/>
<dbReference type="CDD" id="cd07571">
    <property type="entry name" value="ALP_N-acyl_transferase"/>
    <property type="match status" value="1"/>
</dbReference>
<dbReference type="InterPro" id="IPR045378">
    <property type="entry name" value="LNT_N"/>
</dbReference>
<dbReference type="RefSeq" id="WP_014779864.1">
    <property type="nucleotide sequence ID" value="NC_018012.1"/>
</dbReference>
<dbReference type="Pfam" id="PF20154">
    <property type="entry name" value="LNT_N"/>
    <property type="match status" value="1"/>
</dbReference>
<dbReference type="Pfam" id="PF00795">
    <property type="entry name" value="CN_hydrolase"/>
    <property type="match status" value="1"/>
</dbReference>
<evidence type="ECO:0000256" key="3">
    <source>
        <dbReference type="ARBA" id="ARBA00022475"/>
    </source>
</evidence>
<dbReference type="HOGENOM" id="CLU_019563_3_0_6"/>
<dbReference type="PANTHER" id="PTHR38686">
    <property type="entry name" value="APOLIPOPROTEIN N-ACYLTRANSFERASE"/>
    <property type="match status" value="1"/>
</dbReference>
<feature type="domain" description="CN hydrolase" evidence="10">
    <location>
        <begin position="229"/>
        <end position="467"/>
    </location>
</feature>
<dbReference type="GO" id="GO:0042158">
    <property type="term" value="P:lipoprotein biosynthetic process"/>
    <property type="evidence" value="ECO:0007669"/>
    <property type="project" value="UniProtKB-UniRule"/>
</dbReference>
<keyword evidence="12" id="KW-1185">Reference proteome</keyword>
<dbReference type="EMBL" id="CP003154">
    <property type="protein sequence ID" value="AFL75468.1"/>
    <property type="molecule type" value="Genomic_DNA"/>
</dbReference>
<evidence type="ECO:0000256" key="1">
    <source>
        <dbReference type="ARBA" id="ARBA00004651"/>
    </source>
</evidence>
<dbReference type="Proteomes" id="UP000006062">
    <property type="component" value="Chromosome"/>
</dbReference>
<dbReference type="AlphaFoldDB" id="I3YEQ0"/>
<evidence type="ECO:0000313" key="12">
    <source>
        <dbReference type="Proteomes" id="UP000006062"/>
    </source>
</evidence>
<dbReference type="eggNOG" id="COG0815">
    <property type="taxonomic scope" value="Bacteria"/>
</dbReference>
<feature type="transmembrane region" description="Helical" evidence="9">
    <location>
        <begin position="89"/>
        <end position="112"/>
    </location>
</feature>
<keyword evidence="7 9" id="KW-0472">Membrane</keyword>
<dbReference type="OrthoDB" id="9804277at2"/>